<dbReference type="Proteomes" id="UP000298588">
    <property type="component" value="Chromosome"/>
</dbReference>
<dbReference type="Pfam" id="PF00359">
    <property type="entry name" value="PTS_EIIA_2"/>
    <property type="match status" value="1"/>
</dbReference>
<keyword evidence="3" id="KW-1185">Reference proteome</keyword>
<dbReference type="EMBL" id="CP039865">
    <property type="protein sequence ID" value="QCK85532.1"/>
    <property type="molecule type" value="Genomic_DNA"/>
</dbReference>
<organism evidence="2 3">
    <name type="scientific">Phreatobacter aquaticus</name>
    <dbReference type="NCBI Taxonomy" id="2570229"/>
    <lineage>
        <taxon>Bacteria</taxon>
        <taxon>Pseudomonadati</taxon>
        <taxon>Pseudomonadota</taxon>
        <taxon>Alphaproteobacteria</taxon>
        <taxon>Hyphomicrobiales</taxon>
        <taxon>Phreatobacteraceae</taxon>
        <taxon>Phreatobacter</taxon>
    </lineage>
</organism>
<feature type="domain" description="PTS EIIA type-2" evidence="1">
    <location>
        <begin position="5"/>
        <end position="148"/>
    </location>
</feature>
<dbReference type="InterPro" id="IPR006320">
    <property type="entry name" value="PTS_Nitro_regul"/>
</dbReference>
<dbReference type="GO" id="GO:0030295">
    <property type="term" value="F:protein kinase activator activity"/>
    <property type="evidence" value="ECO:0007669"/>
    <property type="project" value="TreeGrafter"/>
</dbReference>
<dbReference type="NCBIfam" id="TIGR01419">
    <property type="entry name" value="nitro_reg_IIA"/>
    <property type="match status" value="1"/>
</dbReference>
<evidence type="ECO:0000313" key="3">
    <source>
        <dbReference type="Proteomes" id="UP000298588"/>
    </source>
</evidence>
<dbReference type="RefSeq" id="WP_137098866.1">
    <property type="nucleotide sequence ID" value="NZ_CP039865.1"/>
</dbReference>
<dbReference type="GO" id="GO:0009401">
    <property type="term" value="P:phosphoenolpyruvate-dependent sugar phosphotransferase system"/>
    <property type="evidence" value="ECO:0007669"/>
    <property type="project" value="InterPro"/>
</dbReference>
<dbReference type="InterPro" id="IPR016152">
    <property type="entry name" value="PTrfase/Anion_transptr"/>
</dbReference>
<sequence>MPLPDLIPKGAIIPSLRVTSKRQLLQELAAKAAELTGRDAQEIFDTLSERERLGSTGAGNGIAIPHGKLPKLDRLVGIFAKLDRAVDFDAIDGQPVDLVFTLLAPEGAGADHLKALSRIARLTRDPGNVEKLRSARDEITLRGLLGQPITSNAA</sequence>
<dbReference type="PANTHER" id="PTHR47738">
    <property type="entry name" value="PTS SYSTEM FRUCTOSE-LIKE EIIA COMPONENT-RELATED"/>
    <property type="match status" value="1"/>
</dbReference>
<dbReference type="PROSITE" id="PS51094">
    <property type="entry name" value="PTS_EIIA_TYPE_2"/>
    <property type="match status" value="1"/>
</dbReference>
<dbReference type="PANTHER" id="PTHR47738:SF1">
    <property type="entry name" value="NITROGEN REGULATORY PROTEIN"/>
    <property type="match status" value="1"/>
</dbReference>
<dbReference type="OrthoDB" id="95460at2"/>
<dbReference type="KEGG" id="paqt:E8L99_06990"/>
<dbReference type="Gene3D" id="3.40.930.10">
    <property type="entry name" value="Mannitol-specific EII, Chain A"/>
    <property type="match status" value="1"/>
</dbReference>
<dbReference type="SUPFAM" id="SSF55804">
    <property type="entry name" value="Phoshotransferase/anion transport protein"/>
    <property type="match status" value="1"/>
</dbReference>
<reference evidence="2 3" key="1">
    <citation type="submission" date="2019-04" db="EMBL/GenBank/DDBJ databases">
        <title>Phreatobacter aquaticus sp. nov.</title>
        <authorList>
            <person name="Choi A."/>
            <person name="Baek K."/>
        </authorList>
    </citation>
    <scope>NUCLEOTIDE SEQUENCE [LARGE SCALE GENOMIC DNA]</scope>
    <source>
        <strain evidence="2 3">NMCR1094</strain>
    </source>
</reference>
<evidence type="ECO:0000259" key="1">
    <source>
        <dbReference type="PROSITE" id="PS51094"/>
    </source>
</evidence>
<accession>A0A4D7QMX8</accession>
<evidence type="ECO:0000313" key="2">
    <source>
        <dbReference type="EMBL" id="QCK85532.1"/>
    </source>
</evidence>
<dbReference type="AlphaFoldDB" id="A0A4D7QMX8"/>
<dbReference type="GO" id="GO:0008982">
    <property type="term" value="F:protein-N(PI)-phosphohistidine-sugar phosphotransferase activity"/>
    <property type="evidence" value="ECO:0007669"/>
    <property type="project" value="InterPro"/>
</dbReference>
<protein>
    <submittedName>
        <fullName evidence="2">PTS IIA-like nitrogen regulatory protein PtsN</fullName>
    </submittedName>
</protein>
<proteinExistence type="predicted"/>
<dbReference type="CDD" id="cd00211">
    <property type="entry name" value="PTS_IIA_fru"/>
    <property type="match status" value="1"/>
</dbReference>
<gene>
    <name evidence="2" type="primary">ptsN</name>
    <name evidence="2" type="ORF">E8L99_06990</name>
</gene>
<dbReference type="InterPro" id="IPR051541">
    <property type="entry name" value="PTS_SugarTrans_NitroReg"/>
</dbReference>
<name>A0A4D7QMX8_9HYPH</name>
<dbReference type="InterPro" id="IPR002178">
    <property type="entry name" value="PTS_EIIA_type-2_dom"/>
</dbReference>